<organism evidence="2 3">
    <name type="scientific">Maioricimonas rarisocia</name>
    <dbReference type="NCBI Taxonomy" id="2528026"/>
    <lineage>
        <taxon>Bacteria</taxon>
        <taxon>Pseudomonadati</taxon>
        <taxon>Planctomycetota</taxon>
        <taxon>Planctomycetia</taxon>
        <taxon>Planctomycetales</taxon>
        <taxon>Planctomycetaceae</taxon>
        <taxon>Maioricimonas</taxon>
    </lineage>
</organism>
<dbReference type="Proteomes" id="UP000320496">
    <property type="component" value="Chromosome"/>
</dbReference>
<dbReference type="KEGG" id="mri:Mal4_42530"/>
<dbReference type="AlphaFoldDB" id="A0A517ZBT7"/>
<dbReference type="EMBL" id="CP036275">
    <property type="protein sequence ID" value="QDU39900.1"/>
    <property type="molecule type" value="Genomic_DNA"/>
</dbReference>
<dbReference type="InterPro" id="IPR009875">
    <property type="entry name" value="PilZ_domain"/>
</dbReference>
<dbReference type="RefSeq" id="WP_145371035.1">
    <property type="nucleotide sequence ID" value="NZ_CP036275.1"/>
</dbReference>
<reference evidence="2 3" key="1">
    <citation type="submission" date="2019-02" db="EMBL/GenBank/DDBJ databases">
        <title>Deep-cultivation of Planctomycetes and their phenomic and genomic characterization uncovers novel biology.</title>
        <authorList>
            <person name="Wiegand S."/>
            <person name="Jogler M."/>
            <person name="Boedeker C."/>
            <person name="Pinto D."/>
            <person name="Vollmers J."/>
            <person name="Rivas-Marin E."/>
            <person name="Kohn T."/>
            <person name="Peeters S.H."/>
            <person name="Heuer A."/>
            <person name="Rast P."/>
            <person name="Oberbeckmann S."/>
            <person name="Bunk B."/>
            <person name="Jeske O."/>
            <person name="Meyerdierks A."/>
            <person name="Storesund J.E."/>
            <person name="Kallscheuer N."/>
            <person name="Luecker S."/>
            <person name="Lage O.M."/>
            <person name="Pohl T."/>
            <person name="Merkel B.J."/>
            <person name="Hornburger P."/>
            <person name="Mueller R.-W."/>
            <person name="Bruemmer F."/>
            <person name="Labrenz M."/>
            <person name="Spormann A.M."/>
            <person name="Op den Camp H."/>
            <person name="Overmann J."/>
            <person name="Amann R."/>
            <person name="Jetten M.S.M."/>
            <person name="Mascher T."/>
            <person name="Medema M.H."/>
            <person name="Devos D.P."/>
            <person name="Kaster A.-K."/>
            <person name="Ovreas L."/>
            <person name="Rohde M."/>
            <person name="Galperin M.Y."/>
            <person name="Jogler C."/>
        </authorList>
    </citation>
    <scope>NUCLEOTIDE SEQUENCE [LARGE SCALE GENOMIC DNA]</scope>
    <source>
        <strain evidence="2 3">Mal4</strain>
    </source>
</reference>
<dbReference type="Pfam" id="PF07238">
    <property type="entry name" value="PilZ"/>
    <property type="match status" value="1"/>
</dbReference>
<proteinExistence type="predicted"/>
<sequence length="138" mass="15698">MQTAPASRQDTNQSDRREFFRTDFQTSVTAIHVREDGEGKTTVDTFRAWSQDISPAGARLFTREPIDCERLFLKFLLPEIGDRFIEAEIVNEGEEVQKTFSGNVRRLPAYGVRFLRMVDDAEIEQLQQQAAAPEATGD</sequence>
<dbReference type="SUPFAM" id="SSF141371">
    <property type="entry name" value="PilZ domain-like"/>
    <property type="match status" value="1"/>
</dbReference>
<dbReference type="OrthoDB" id="9974155at2"/>
<name>A0A517ZBT7_9PLAN</name>
<evidence type="ECO:0000313" key="2">
    <source>
        <dbReference type="EMBL" id="QDU39900.1"/>
    </source>
</evidence>
<accession>A0A517ZBT7</accession>
<gene>
    <name evidence="2" type="ORF">Mal4_42530</name>
</gene>
<feature type="domain" description="PilZ" evidence="1">
    <location>
        <begin position="15"/>
        <end position="129"/>
    </location>
</feature>
<evidence type="ECO:0000313" key="3">
    <source>
        <dbReference type="Proteomes" id="UP000320496"/>
    </source>
</evidence>
<evidence type="ECO:0000259" key="1">
    <source>
        <dbReference type="Pfam" id="PF07238"/>
    </source>
</evidence>
<keyword evidence="3" id="KW-1185">Reference proteome</keyword>
<protein>
    <submittedName>
        <fullName evidence="2">PilZ domain protein</fullName>
    </submittedName>
</protein>
<dbReference type="GO" id="GO:0035438">
    <property type="term" value="F:cyclic-di-GMP binding"/>
    <property type="evidence" value="ECO:0007669"/>
    <property type="project" value="InterPro"/>
</dbReference>